<accession>A0ABU2W7N8</accession>
<evidence type="ECO:0000313" key="3">
    <source>
        <dbReference type="EMBL" id="MDT0493137.1"/>
    </source>
</evidence>
<gene>
    <name evidence="3" type="ORF">RM717_21790</name>
</gene>
<dbReference type="EMBL" id="JAVRFG010000029">
    <property type="protein sequence ID" value="MDT0493137.1"/>
    <property type="molecule type" value="Genomic_DNA"/>
</dbReference>
<dbReference type="Proteomes" id="UP001180556">
    <property type="component" value="Unassembled WGS sequence"/>
</dbReference>
<proteinExistence type="predicted"/>
<dbReference type="Pfam" id="PF18156">
    <property type="entry name" value="pPIWI_RE_Y"/>
    <property type="match status" value="1"/>
</dbReference>
<evidence type="ECO:0000313" key="4">
    <source>
        <dbReference type="Proteomes" id="UP001180556"/>
    </source>
</evidence>
<evidence type="ECO:0008006" key="5">
    <source>
        <dbReference type="Google" id="ProtNLM"/>
    </source>
</evidence>
<keyword evidence="4" id="KW-1185">Reference proteome</keyword>
<feature type="domain" description="pPIWI-RE three-gene island" evidence="2">
    <location>
        <begin position="24"/>
        <end position="176"/>
    </location>
</feature>
<dbReference type="InterPro" id="IPR040828">
    <property type="entry name" value="pPIWI_RE_REase"/>
</dbReference>
<evidence type="ECO:0000259" key="2">
    <source>
        <dbReference type="Pfam" id="PF18156"/>
    </source>
</evidence>
<sequence length="388" mass="43223">MAREQKDVALTDAVGARTATVKLVGDLTTAGLRAAQAWAVRREQPEAWREVSRMHGVFLSLLSPGCGPATPRDLIKFLHRPMREWVPLTWDSLPEEVGSFKILGADDLLTGDAVEYGSDYSEALFEDHEAGIDWVPRWARQTFERVERAIYTVLSSAGQEEYVATRQMLIEVPAGTADRVSDELHARGALHTEAYEPLPPDRQFVVGSESWYVPCPTCKWPMHVQGASLACRYPPHFGRFQVTDERDGSGAPRVRGPVAACAFSAADVVCVHEAVWRYITVPGVTEVALMTWLADQPGIGEDAVTKWPHKDRWDITVRAGATVFEVDLKDTRSPSKITARPPRGRHVVVPDYRAWQVAQLRRSLPAGYEVRTVRAFKTASRNALKEAR</sequence>
<reference evidence="4" key="1">
    <citation type="submission" date="2023-07" db="EMBL/GenBank/DDBJ databases">
        <title>30 novel species of actinomycetes from the DSMZ collection.</title>
        <authorList>
            <person name="Nouioui I."/>
        </authorList>
    </citation>
    <scope>NUCLEOTIDE SEQUENCE [LARGE SCALE GENOMIC DNA]</scope>
    <source>
        <strain evidence="4">DSM 40932</strain>
    </source>
</reference>
<dbReference type="RefSeq" id="WP_311603108.1">
    <property type="nucleotide sequence ID" value="NZ_JAVRFG010000029.1"/>
</dbReference>
<dbReference type="InterPro" id="IPR041191">
    <property type="entry name" value="pPIWI_RE_Y"/>
</dbReference>
<protein>
    <recommendedName>
        <fullName evidence="5">REase associating with pPIWI RE domain-containing protein</fullName>
    </recommendedName>
</protein>
<name>A0ABU2W7N8_9ACTN</name>
<comment type="caution">
    <text evidence="3">The sequence shown here is derived from an EMBL/GenBank/DDBJ whole genome shotgun (WGS) entry which is preliminary data.</text>
</comment>
<feature type="domain" description="REase associating with pPIWI RE" evidence="1">
    <location>
        <begin position="283"/>
        <end position="387"/>
    </location>
</feature>
<organism evidence="3 4">
    <name type="scientific">Streptomyces stephensoniae</name>
    <dbReference type="NCBI Taxonomy" id="3375367"/>
    <lineage>
        <taxon>Bacteria</taxon>
        <taxon>Bacillati</taxon>
        <taxon>Actinomycetota</taxon>
        <taxon>Actinomycetes</taxon>
        <taxon>Kitasatosporales</taxon>
        <taxon>Streptomycetaceae</taxon>
        <taxon>Streptomyces</taxon>
    </lineage>
</organism>
<dbReference type="Pfam" id="PF18154">
    <property type="entry name" value="pPIWI_RE_REase"/>
    <property type="match status" value="1"/>
</dbReference>
<evidence type="ECO:0000259" key="1">
    <source>
        <dbReference type="Pfam" id="PF18154"/>
    </source>
</evidence>